<gene>
    <name evidence="1" type="ORF">Dia5BBH33_11540</name>
</gene>
<name>A0A8D4UUH3_9FIRM</name>
<evidence type="ECO:0000313" key="2">
    <source>
        <dbReference type="Proteomes" id="UP000320585"/>
    </source>
</evidence>
<sequence length="79" mass="9302">MGNEKDARELINENLTDEEMQDLMASYKKELAHVYKMASAKKAALVRRNLPYIKAELEKCDQEMREDIEALKHKYGIHY</sequence>
<accession>A0A8D4UUH3</accession>
<reference evidence="2" key="1">
    <citation type="submission" date="2019-05" db="EMBL/GenBank/DDBJ databases">
        <title>Complete genome sequencing of Dialister sp. strain 5BBH33.</title>
        <authorList>
            <person name="Sakamoto M."/>
            <person name="Murakami T."/>
            <person name="Mori H."/>
        </authorList>
    </citation>
    <scope>NUCLEOTIDE SEQUENCE [LARGE SCALE GENOMIC DNA]</scope>
    <source>
        <strain evidence="2">5BBH33</strain>
    </source>
</reference>
<dbReference type="AlphaFoldDB" id="A0A8D4UUH3"/>
<keyword evidence="2" id="KW-1185">Reference proteome</keyword>
<protein>
    <submittedName>
        <fullName evidence="1">Uncharacterized protein</fullName>
    </submittedName>
</protein>
<dbReference type="KEGG" id="dho:Dia5BBH33_11540"/>
<evidence type="ECO:0000313" key="1">
    <source>
        <dbReference type="EMBL" id="BBK25219.1"/>
    </source>
</evidence>
<dbReference type="OrthoDB" id="1634569at2"/>
<dbReference type="Proteomes" id="UP000320585">
    <property type="component" value="Chromosome"/>
</dbReference>
<proteinExistence type="predicted"/>
<dbReference type="RefSeq" id="WP_022382674.1">
    <property type="nucleotide sequence ID" value="NZ_AP019697.1"/>
</dbReference>
<dbReference type="EMBL" id="AP019697">
    <property type="protein sequence ID" value="BBK25219.1"/>
    <property type="molecule type" value="Genomic_DNA"/>
</dbReference>
<organism evidence="1 2">
    <name type="scientific">Dialister hominis</name>
    <dbReference type="NCBI Taxonomy" id="2582419"/>
    <lineage>
        <taxon>Bacteria</taxon>
        <taxon>Bacillati</taxon>
        <taxon>Bacillota</taxon>
        <taxon>Negativicutes</taxon>
        <taxon>Veillonellales</taxon>
        <taxon>Veillonellaceae</taxon>
        <taxon>Dialister</taxon>
    </lineage>
</organism>
<dbReference type="GeneID" id="92716370"/>